<name>A0A6P5Y4C6_DURZI</name>
<evidence type="ECO:0000313" key="2">
    <source>
        <dbReference type="Proteomes" id="UP000515121"/>
    </source>
</evidence>
<keyword evidence="2" id="KW-1185">Reference proteome</keyword>
<accession>A0A6P5Y4C6</accession>
<evidence type="ECO:0000256" key="1">
    <source>
        <dbReference type="SAM" id="MobiDB-lite"/>
    </source>
</evidence>
<dbReference type="AlphaFoldDB" id="A0A6P5Y4C6"/>
<reference evidence="3" key="1">
    <citation type="submission" date="2025-08" db="UniProtKB">
        <authorList>
            <consortium name="RefSeq"/>
        </authorList>
    </citation>
    <scope>IDENTIFICATION</scope>
    <source>
        <tissue evidence="3">Fruit stalk</tissue>
    </source>
</reference>
<dbReference type="RefSeq" id="XP_022735298.1">
    <property type="nucleotide sequence ID" value="XM_022879563.1"/>
</dbReference>
<sequence>MRRLARMDSRQMSKKDKKEEIPSETEMISGGVESHAAPASGHGASGLRRQLSVTKTNGLCFPGMLAHSTAGFIGPQVSNGPQASTLNLHPFGILQLSQILPQPLLNDLAVVQMYGASIILIVYTY</sequence>
<protein>
    <submittedName>
        <fullName evidence="3">Uncharacterized protein LOC111288605</fullName>
    </submittedName>
</protein>
<feature type="compositionally biased region" description="Basic and acidic residues" evidence="1">
    <location>
        <begin position="1"/>
        <end position="21"/>
    </location>
</feature>
<proteinExistence type="predicted"/>
<feature type="region of interest" description="Disordered" evidence="1">
    <location>
        <begin position="1"/>
        <end position="46"/>
    </location>
</feature>
<feature type="compositionally biased region" description="Low complexity" evidence="1">
    <location>
        <begin position="34"/>
        <end position="46"/>
    </location>
</feature>
<evidence type="ECO:0000313" key="3">
    <source>
        <dbReference type="RefSeq" id="XP_022735298.1"/>
    </source>
</evidence>
<organism evidence="2 3">
    <name type="scientific">Durio zibethinus</name>
    <name type="common">Durian</name>
    <dbReference type="NCBI Taxonomy" id="66656"/>
    <lineage>
        <taxon>Eukaryota</taxon>
        <taxon>Viridiplantae</taxon>
        <taxon>Streptophyta</taxon>
        <taxon>Embryophyta</taxon>
        <taxon>Tracheophyta</taxon>
        <taxon>Spermatophyta</taxon>
        <taxon>Magnoliopsida</taxon>
        <taxon>eudicotyledons</taxon>
        <taxon>Gunneridae</taxon>
        <taxon>Pentapetalae</taxon>
        <taxon>rosids</taxon>
        <taxon>malvids</taxon>
        <taxon>Malvales</taxon>
        <taxon>Malvaceae</taxon>
        <taxon>Helicteroideae</taxon>
        <taxon>Durio</taxon>
    </lineage>
</organism>
<gene>
    <name evidence="3" type="primary">LOC111288605</name>
</gene>
<dbReference type="Proteomes" id="UP000515121">
    <property type="component" value="Unplaced"/>
</dbReference>
<dbReference type="GeneID" id="111288605"/>
<dbReference type="KEGG" id="dzi:111288605"/>